<evidence type="ECO:0000256" key="1">
    <source>
        <dbReference type="ARBA" id="ARBA00004273"/>
    </source>
</evidence>
<dbReference type="GO" id="GO:0051560">
    <property type="term" value="P:mitochondrial calcium ion homeostasis"/>
    <property type="evidence" value="ECO:0007669"/>
    <property type="project" value="TreeGrafter"/>
</dbReference>
<dbReference type="GO" id="GO:0005509">
    <property type="term" value="F:calcium ion binding"/>
    <property type="evidence" value="ECO:0007669"/>
    <property type="project" value="InterPro"/>
</dbReference>
<gene>
    <name evidence="4" type="ORF">DCAF_LOCUS24916</name>
</gene>
<protein>
    <submittedName>
        <fullName evidence="4">Uncharacterized protein</fullName>
    </submittedName>
</protein>
<proteinExistence type="predicted"/>
<dbReference type="Proteomes" id="UP001314170">
    <property type="component" value="Unassembled WGS sequence"/>
</dbReference>
<name>A0AAV1SP65_9ROSI</name>
<evidence type="ECO:0000313" key="4">
    <source>
        <dbReference type="EMBL" id="CAK7353804.1"/>
    </source>
</evidence>
<evidence type="ECO:0000256" key="2">
    <source>
        <dbReference type="ARBA" id="ARBA00022737"/>
    </source>
</evidence>
<comment type="caution">
    <text evidence="4">The sequence shown here is derived from an EMBL/GenBank/DDBJ whole genome shotgun (WGS) entry which is preliminary data.</text>
</comment>
<keyword evidence="2" id="KW-0677">Repeat</keyword>
<accession>A0AAV1SP65</accession>
<dbReference type="InterPro" id="IPR039800">
    <property type="entry name" value="MICU1/2/3"/>
</dbReference>
<evidence type="ECO:0000256" key="3">
    <source>
        <dbReference type="ARBA" id="ARBA00023136"/>
    </source>
</evidence>
<keyword evidence="5" id="KW-1185">Reference proteome</keyword>
<dbReference type="EMBL" id="CAWUPB010001194">
    <property type="protein sequence ID" value="CAK7353804.1"/>
    <property type="molecule type" value="Genomic_DNA"/>
</dbReference>
<dbReference type="PANTHER" id="PTHR12294">
    <property type="entry name" value="EF HAND DOMAIN FAMILY A1,A2-RELATED"/>
    <property type="match status" value="1"/>
</dbReference>
<comment type="subcellular location">
    <subcellularLocation>
        <location evidence="1">Mitochondrion inner membrane</location>
    </subcellularLocation>
</comment>
<dbReference type="PANTHER" id="PTHR12294:SF23">
    <property type="entry name" value="CALCIUM UPTAKE PROTEIN, MITOCHONDRIAL"/>
    <property type="match status" value="1"/>
</dbReference>
<evidence type="ECO:0000313" key="5">
    <source>
        <dbReference type="Proteomes" id="UP001314170"/>
    </source>
</evidence>
<dbReference type="GO" id="GO:0036444">
    <property type="term" value="P:calcium import into the mitochondrion"/>
    <property type="evidence" value="ECO:0007669"/>
    <property type="project" value="TreeGrafter"/>
</dbReference>
<dbReference type="AlphaFoldDB" id="A0AAV1SP65"/>
<keyword evidence="3" id="KW-0472">Membrane</keyword>
<sequence>MINYCSINGFFSSVDFFCNKVPIYRMKLQTMRRVVLVLVSTGLSLETKGTKPLMATRDVHRDGLRTGLKVHGSVENGGLAEQGAVHRDGLRTGLKVHGSVENGGLVKCFFGKDGKASLEHDRFVQFMRDLNNEEEFYVGGTDEYAKMDRVSHVYSMHGSKLHIRANE</sequence>
<reference evidence="4 5" key="1">
    <citation type="submission" date="2024-01" db="EMBL/GenBank/DDBJ databases">
        <authorList>
            <person name="Waweru B."/>
        </authorList>
    </citation>
    <scope>NUCLEOTIDE SEQUENCE [LARGE SCALE GENOMIC DNA]</scope>
</reference>
<organism evidence="4 5">
    <name type="scientific">Dovyalis caffra</name>
    <dbReference type="NCBI Taxonomy" id="77055"/>
    <lineage>
        <taxon>Eukaryota</taxon>
        <taxon>Viridiplantae</taxon>
        <taxon>Streptophyta</taxon>
        <taxon>Embryophyta</taxon>
        <taxon>Tracheophyta</taxon>
        <taxon>Spermatophyta</taxon>
        <taxon>Magnoliopsida</taxon>
        <taxon>eudicotyledons</taxon>
        <taxon>Gunneridae</taxon>
        <taxon>Pentapetalae</taxon>
        <taxon>rosids</taxon>
        <taxon>fabids</taxon>
        <taxon>Malpighiales</taxon>
        <taxon>Salicaceae</taxon>
        <taxon>Flacourtieae</taxon>
        <taxon>Dovyalis</taxon>
    </lineage>
</organism>
<dbReference type="GO" id="GO:1990246">
    <property type="term" value="C:uniplex complex"/>
    <property type="evidence" value="ECO:0007669"/>
    <property type="project" value="TreeGrafter"/>
</dbReference>